<dbReference type="EMBL" id="AODM01000058">
    <property type="protein sequence ID" value="EUJ48678.1"/>
    <property type="molecule type" value="Genomic_DNA"/>
</dbReference>
<dbReference type="RefSeq" id="WP_036064684.1">
    <property type="nucleotide sequence ID" value="NZ_AODM01000058.1"/>
</dbReference>
<evidence type="ECO:0000313" key="2">
    <source>
        <dbReference type="Proteomes" id="UP000019241"/>
    </source>
</evidence>
<comment type="caution">
    <text evidence="1">The sequence shown here is derived from an EMBL/GenBank/DDBJ whole genome shotgun (WGS) entry which is preliminary data.</text>
</comment>
<accession>W7DSM5</accession>
<gene>
    <name evidence="1" type="ORF">MCOL2_17072</name>
</gene>
<organism evidence="1 2">
    <name type="scientific">Listeria fleischmannii FSL S10-1203</name>
    <dbReference type="NCBI Taxonomy" id="1265822"/>
    <lineage>
        <taxon>Bacteria</taxon>
        <taxon>Bacillati</taxon>
        <taxon>Bacillota</taxon>
        <taxon>Bacilli</taxon>
        <taxon>Bacillales</taxon>
        <taxon>Listeriaceae</taxon>
        <taxon>Listeria</taxon>
    </lineage>
</organism>
<sequence>METIFHVVNLDEEYKSVKKYALYIESENVKYDISNTEHARMAEVMGLVQLNQITEKFNRGGSSFEVELKILPPSKLVGYMTDCKELIVLTREVILFD</sequence>
<protein>
    <submittedName>
        <fullName evidence="1">Uncharacterized protein</fullName>
    </submittedName>
</protein>
<proteinExistence type="predicted"/>
<dbReference type="PATRIC" id="fig|1265822.4.peg.3470"/>
<name>W7DSM5_9LIST</name>
<evidence type="ECO:0000313" key="1">
    <source>
        <dbReference type="EMBL" id="EUJ48678.1"/>
    </source>
</evidence>
<dbReference type="AlphaFoldDB" id="W7DSM5"/>
<dbReference type="Proteomes" id="UP000019241">
    <property type="component" value="Unassembled WGS sequence"/>
</dbReference>
<reference evidence="1 2" key="1">
    <citation type="submission" date="2012-12" db="EMBL/GenBank/DDBJ databases">
        <title>Novel taxa of Listeriaceae from agricultural environments in the United States.</title>
        <authorList>
            <person name="den Bakker H.C."/>
            <person name="Allred A."/>
            <person name="Warchocki S."/>
            <person name="Wright E.M."/>
            <person name="Burrell A."/>
            <person name="Nightingale K.K."/>
            <person name="Kephart D."/>
            <person name="Wiedmann M."/>
        </authorList>
    </citation>
    <scope>NUCLEOTIDE SEQUENCE [LARGE SCALE GENOMIC DNA]</scope>
    <source>
        <strain evidence="1 2">FSL S10-1203</strain>
    </source>
</reference>